<dbReference type="EMBL" id="JYDO01000245">
    <property type="protein sequence ID" value="KRZ66405.1"/>
    <property type="molecule type" value="Genomic_DNA"/>
</dbReference>
<accession>A0A0V1M559</accession>
<evidence type="ECO:0000313" key="2">
    <source>
        <dbReference type="EMBL" id="KRZ66693.1"/>
    </source>
</evidence>
<organism evidence="2 3">
    <name type="scientific">Trichinella papuae</name>
    <dbReference type="NCBI Taxonomy" id="268474"/>
    <lineage>
        <taxon>Eukaryota</taxon>
        <taxon>Metazoa</taxon>
        <taxon>Ecdysozoa</taxon>
        <taxon>Nematoda</taxon>
        <taxon>Enoplea</taxon>
        <taxon>Dorylaimia</taxon>
        <taxon>Trichinellida</taxon>
        <taxon>Trichinellidae</taxon>
        <taxon>Trichinella</taxon>
    </lineage>
</organism>
<name>A0A0V1M559_9BILA</name>
<keyword evidence="3" id="KW-1185">Reference proteome</keyword>
<dbReference type="EMBL" id="JYDO01000229">
    <property type="protein sequence ID" value="KRZ66693.1"/>
    <property type="molecule type" value="Genomic_DNA"/>
</dbReference>
<evidence type="ECO:0000313" key="3">
    <source>
        <dbReference type="Proteomes" id="UP000054843"/>
    </source>
</evidence>
<reference evidence="2 3" key="1">
    <citation type="submission" date="2015-01" db="EMBL/GenBank/DDBJ databases">
        <title>Evolution of Trichinella species and genotypes.</title>
        <authorList>
            <person name="Korhonen P.K."/>
            <person name="Edoardo P."/>
            <person name="Giuseppe L.R."/>
            <person name="Gasser R.B."/>
        </authorList>
    </citation>
    <scope>NUCLEOTIDE SEQUENCE [LARGE SCALE GENOMIC DNA]</scope>
    <source>
        <strain evidence="2">ISS1980</strain>
    </source>
</reference>
<comment type="caution">
    <text evidence="2">The sequence shown here is derived from an EMBL/GenBank/DDBJ whole genome shotgun (WGS) entry which is preliminary data.</text>
</comment>
<proteinExistence type="predicted"/>
<dbReference type="AlphaFoldDB" id="A0A0V1M559"/>
<dbReference type="Proteomes" id="UP000054843">
    <property type="component" value="Unassembled WGS sequence"/>
</dbReference>
<sequence length="96" mass="10672">MELTNSWLTLSDCSIAGAANKKCQDGRWPLLVLSLTSTVAKVIDPEYDWAPSTLIPRRSCMISVCCNADKATPFSHLPTNIHFNFSWNRANDSNNV</sequence>
<evidence type="ECO:0000313" key="1">
    <source>
        <dbReference type="EMBL" id="KRZ66405.1"/>
    </source>
</evidence>
<gene>
    <name evidence="2" type="ORF">T10_4675</name>
    <name evidence="1" type="ORF">T10_6011</name>
</gene>
<protein>
    <submittedName>
        <fullName evidence="2">Uncharacterized protein</fullName>
    </submittedName>
</protein>